<dbReference type="AlphaFoldDB" id="A0A5M8P0G2"/>
<dbReference type="NCBIfam" id="TIGR00473">
    <property type="entry name" value="pssA"/>
    <property type="match status" value="1"/>
</dbReference>
<evidence type="ECO:0000256" key="15">
    <source>
        <dbReference type="RuleBase" id="RU003750"/>
    </source>
</evidence>
<dbReference type="GO" id="GO:0008654">
    <property type="term" value="P:phospholipid biosynthetic process"/>
    <property type="evidence" value="ECO:0007669"/>
    <property type="project" value="UniProtKB-KW"/>
</dbReference>
<dbReference type="EC" id="2.7.8.8" evidence="4"/>
<dbReference type="Proteomes" id="UP000324575">
    <property type="component" value="Unassembled WGS sequence"/>
</dbReference>
<feature type="transmembrane region" description="Helical" evidence="16">
    <location>
        <begin position="192"/>
        <end position="225"/>
    </location>
</feature>
<evidence type="ECO:0000256" key="2">
    <source>
        <dbReference type="ARBA" id="ARBA00004127"/>
    </source>
</evidence>
<keyword evidence="12" id="KW-0594">Phospholipid biosynthesis</keyword>
<dbReference type="PROSITE" id="PS00379">
    <property type="entry name" value="CDP_ALCOHOL_P_TRANSF"/>
    <property type="match status" value="1"/>
</dbReference>
<evidence type="ECO:0000256" key="12">
    <source>
        <dbReference type="ARBA" id="ARBA00023209"/>
    </source>
</evidence>
<name>A0A5M8P0G2_9BACT</name>
<comment type="subcellular location">
    <subcellularLocation>
        <location evidence="2">Endomembrane system</location>
        <topology evidence="2">Multi-pass membrane protein</topology>
    </subcellularLocation>
</comment>
<keyword evidence="9 16" id="KW-1133">Transmembrane helix</keyword>
<evidence type="ECO:0000256" key="3">
    <source>
        <dbReference type="ARBA" id="ARBA00010441"/>
    </source>
</evidence>
<evidence type="ECO:0000256" key="13">
    <source>
        <dbReference type="ARBA" id="ARBA00023264"/>
    </source>
</evidence>
<feature type="transmembrane region" description="Helical" evidence="16">
    <location>
        <begin position="35"/>
        <end position="56"/>
    </location>
</feature>
<proteinExistence type="inferred from homology"/>
<evidence type="ECO:0000313" key="17">
    <source>
        <dbReference type="EMBL" id="KAA6301891.1"/>
    </source>
</evidence>
<dbReference type="PANTHER" id="PTHR14269:SF61">
    <property type="entry name" value="CDP-DIACYLGLYCEROL--SERINE O-PHOSPHATIDYLTRANSFERASE"/>
    <property type="match status" value="1"/>
</dbReference>
<dbReference type="InterPro" id="IPR050324">
    <property type="entry name" value="CDP-alcohol_PTase-I"/>
</dbReference>
<keyword evidence="10" id="KW-0443">Lipid metabolism</keyword>
<evidence type="ECO:0000256" key="4">
    <source>
        <dbReference type="ARBA" id="ARBA00013174"/>
    </source>
</evidence>
<feature type="transmembrane region" description="Helical" evidence="16">
    <location>
        <begin position="150"/>
        <end position="171"/>
    </location>
</feature>
<dbReference type="GO" id="GO:0003882">
    <property type="term" value="F:CDP-diacylglycerol-serine O-phosphatidyltransferase activity"/>
    <property type="evidence" value="ECO:0007669"/>
    <property type="project" value="UniProtKB-EC"/>
</dbReference>
<evidence type="ECO:0000256" key="11">
    <source>
        <dbReference type="ARBA" id="ARBA00023136"/>
    </source>
</evidence>
<feature type="transmembrane region" description="Helical" evidence="16">
    <location>
        <begin position="68"/>
        <end position="88"/>
    </location>
</feature>
<dbReference type="Gene3D" id="1.20.120.1760">
    <property type="match status" value="1"/>
</dbReference>
<evidence type="ECO:0000256" key="8">
    <source>
        <dbReference type="ARBA" id="ARBA00022692"/>
    </source>
</evidence>
<sequence>MNFIKYIPNTITCLNLLSGCMACVMALRFDNYTGAFLFIILAAIFDFLDGFAARLLKAYSNIGAELDSLADVISFGLAPGTIVYSYLIKITEDSPFALAGFLLPVFAALRLAKFNVDTRQTTSFLGLPVPSSALFWAALIPTIYPYSQQMPILCTLAVVVLVLAFCGLMVSEIPMFSLKFKSFAWKGNQKPYMLIGISTACIVLFFLLGLPMLSVSLIILIYILMSLIE</sequence>
<evidence type="ECO:0000256" key="1">
    <source>
        <dbReference type="ARBA" id="ARBA00000287"/>
    </source>
</evidence>
<keyword evidence="7 15" id="KW-0808">Transferase</keyword>
<dbReference type="InterPro" id="IPR004533">
    <property type="entry name" value="CDP-diaglyc--ser_O-PTrfase"/>
</dbReference>
<evidence type="ECO:0000256" key="5">
    <source>
        <dbReference type="ARBA" id="ARBA00017171"/>
    </source>
</evidence>
<reference evidence="17 18" key="1">
    <citation type="submission" date="2019-03" db="EMBL/GenBank/DDBJ databases">
        <title>Single cell metagenomics reveals metabolic interactions within the superorganism composed of flagellate Streblomastix strix and complex community of Bacteroidetes bacteria on its surface.</title>
        <authorList>
            <person name="Treitli S.C."/>
            <person name="Kolisko M."/>
            <person name="Husnik F."/>
            <person name="Keeling P."/>
            <person name="Hampl V."/>
        </authorList>
    </citation>
    <scope>NUCLEOTIDE SEQUENCE [LARGE SCALE GENOMIC DNA]</scope>
    <source>
        <strain evidence="17">St1</strain>
    </source>
</reference>
<comment type="caution">
    <text evidence="17">The sequence shown here is derived from an EMBL/GenBank/DDBJ whole genome shotgun (WGS) entry which is preliminary data.</text>
</comment>
<dbReference type="PANTHER" id="PTHR14269">
    <property type="entry name" value="CDP-DIACYLGLYCEROL--GLYCEROL-3-PHOSPHATE 3-PHOSPHATIDYLTRANSFERASE-RELATED"/>
    <property type="match status" value="1"/>
</dbReference>
<accession>A0A5M8P0G2</accession>
<evidence type="ECO:0000256" key="9">
    <source>
        <dbReference type="ARBA" id="ARBA00022989"/>
    </source>
</evidence>
<keyword evidence="11 16" id="KW-0472">Membrane</keyword>
<feature type="transmembrane region" description="Helical" evidence="16">
    <location>
        <begin position="94"/>
        <end position="112"/>
    </location>
</feature>
<evidence type="ECO:0000256" key="14">
    <source>
        <dbReference type="ARBA" id="ARBA00032361"/>
    </source>
</evidence>
<dbReference type="EMBL" id="SNRX01000012">
    <property type="protein sequence ID" value="KAA6301891.1"/>
    <property type="molecule type" value="Genomic_DNA"/>
</dbReference>
<feature type="transmembrane region" description="Helical" evidence="16">
    <location>
        <begin position="124"/>
        <end position="144"/>
    </location>
</feature>
<evidence type="ECO:0000256" key="10">
    <source>
        <dbReference type="ARBA" id="ARBA00023098"/>
    </source>
</evidence>
<evidence type="ECO:0000256" key="6">
    <source>
        <dbReference type="ARBA" id="ARBA00022516"/>
    </source>
</evidence>
<dbReference type="InterPro" id="IPR048254">
    <property type="entry name" value="CDP_ALCOHOL_P_TRANSF_CS"/>
</dbReference>
<comment type="similarity">
    <text evidence="3 15">Belongs to the CDP-alcohol phosphatidyltransferase class-I family.</text>
</comment>
<dbReference type="InterPro" id="IPR000462">
    <property type="entry name" value="CDP-OH_P_trans"/>
</dbReference>
<keyword evidence="8 16" id="KW-0812">Transmembrane</keyword>
<dbReference type="GO" id="GO:0016020">
    <property type="term" value="C:membrane"/>
    <property type="evidence" value="ECO:0007669"/>
    <property type="project" value="InterPro"/>
</dbReference>
<dbReference type="Pfam" id="PF01066">
    <property type="entry name" value="CDP-OH_P_transf"/>
    <property type="match status" value="1"/>
</dbReference>
<gene>
    <name evidence="17" type="ORF">EZS26_001894</name>
</gene>
<feature type="transmembrane region" description="Helical" evidence="16">
    <location>
        <begin position="12"/>
        <end position="29"/>
    </location>
</feature>
<organism evidence="17 18">
    <name type="scientific">Candidatus Ordinivivax streblomastigis</name>
    <dbReference type="NCBI Taxonomy" id="2540710"/>
    <lineage>
        <taxon>Bacteria</taxon>
        <taxon>Pseudomonadati</taxon>
        <taxon>Bacteroidota</taxon>
        <taxon>Bacteroidia</taxon>
        <taxon>Bacteroidales</taxon>
        <taxon>Candidatus Ordinivivax</taxon>
    </lineage>
</organism>
<dbReference type="PROSITE" id="PS51257">
    <property type="entry name" value="PROKAR_LIPOPROTEIN"/>
    <property type="match status" value="1"/>
</dbReference>
<keyword evidence="6" id="KW-0444">Lipid biosynthesis</keyword>
<protein>
    <recommendedName>
        <fullName evidence="5">CDP-diacylglycerol--serine O-phosphatidyltransferase</fullName>
        <ecNumber evidence="4">2.7.8.8</ecNumber>
    </recommendedName>
    <alternativeName>
        <fullName evidence="14">Phosphatidylserine synthase</fullName>
    </alternativeName>
</protein>
<dbReference type="GO" id="GO:0012505">
    <property type="term" value="C:endomembrane system"/>
    <property type="evidence" value="ECO:0007669"/>
    <property type="project" value="UniProtKB-SubCell"/>
</dbReference>
<evidence type="ECO:0000256" key="7">
    <source>
        <dbReference type="ARBA" id="ARBA00022679"/>
    </source>
</evidence>
<evidence type="ECO:0000256" key="16">
    <source>
        <dbReference type="SAM" id="Phobius"/>
    </source>
</evidence>
<keyword evidence="13" id="KW-1208">Phospholipid metabolism</keyword>
<comment type="catalytic activity">
    <reaction evidence="1">
        <text>a CDP-1,2-diacyl-sn-glycerol + L-serine = a 1,2-diacyl-sn-glycero-3-phospho-L-serine + CMP + H(+)</text>
        <dbReference type="Rhea" id="RHEA:16913"/>
        <dbReference type="ChEBI" id="CHEBI:15378"/>
        <dbReference type="ChEBI" id="CHEBI:33384"/>
        <dbReference type="ChEBI" id="CHEBI:57262"/>
        <dbReference type="ChEBI" id="CHEBI:58332"/>
        <dbReference type="ChEBI" id="CHEBI:60377"/>
        <dbReference type="EC" id="2.7.8.8"/>
    </reaction>
</comment>
<dbReference type="InterPro" id="IPR043130">
    <property type="entry name" value="CDP-OH_PTrfase_TM_dom"/>
</dbReference>
<evidence type="ECO:0000313" key="18">
    <source>
        <dbReference type="Proteomes" id="UP000324575"/>
    </source>
</evidence>